<dbReference type="Pfam" id="PF07905">
    <property type="entry name" value="PucR"/>
    <property type="match status" value="1"/>
</dbReference>
<protein>
    <recommendedName>
        <fullName evidence="7">PucR family transcriptional regulator</fullName>
    </recommendedName>
</protein>
<evidence type="ECO:0000259" key="2">
    <source>
        <dbReference type="Pfam" id="PF07905"/>
    </source>
</evidence>
<dbReference type="InterPro" id="IPR041522">
    <property type="entry name" value="CdaR_GGDEF"/>
</dbReference>
<evidence type="ECO:0000313" key="6">
    <source>
        <dbReference type="Proteomes" id="UP000325292"/>
    </source>
</evidence>
<evidence type="ECO:0008006" key="7">
    <source>
        <dbReference type="Google" id="ProtNLM"/>
    </source>
</evidence>
<dbReference type="Pfam" id="PF13556">
    <property type="entry name" value="HTH_30"/>
    <property type="match status" value="1"/>
</dbReference>
<dbReference type="SUPFAM" id="SSF46689">
    <property type="entry name" value="Homeodomain-like"/>
    <property type="match status" value="1"/>
</dbReference>
<dbReference type="EMBL" id="CP019454">
    <property type="protein sequence ID" value="AUW95239.1"/>
    <property type="molecule type" value="Genomic_DNA"/>
</dbReference>
<evidence type="ECO:0000313" key="5">
    <source>
        <dbReference type="EMBL" id="AUW95239.1"/>
    </source>
</evidence>
<dbReference type="PANTHER" id="PTHR33744:SF7">
    <property type="entry name" value="PUCR FAMILY TRANSCRIPTIONAL REGULATOR"/>
    <property type="match status" value="1"/>
</dbReference>
<dbReference type="Gene3D" id="1.10.10.2840">
    <property type="entry name" value="PucR C-terminal helix-turn-helix domain"/>
    <property type="match status" value="1"/>
</dbReference>
<name>A0ABN5H3Z4_9FIRM</name>
<feature type="domain" description="Purine catabolism PurC-like" evidence="2">
    <location>
        <begin position="6"/>
        <end position="120"/>
    </location>
</feature>
<dbReference type="InterPro" id="IPR051448">
    <property type="entry name" value="CdaR-like_regulators"/>
</dbReference>
<evidence type="ECO:0000259" key="3">
    <source>
        <dbReference type="Pfam" id="PF13556"/>
    </source>
</evidence>
<dbReference type="InterPro" id="IPR025736">
    <property type="entry name" value="PucR_C-HTH_dom"/>
</dbReference>
<accession>A0ABN5H3Z4</accession>
<dbReference type="InterPro" id="IPR009057">
    <property type="entry name" value="Homeodomain-like_sf"/>
</dbReference>
<gene>
    <name evidence="5" type="ORF">BXT84_15805</name>
</gene>
<dbReference type="InterPro" id="IPR012914">
    <property type="entry name" value="PucR_dom"/>
</dbReference>
<feature type="domain" description="CdaR GGDEF-like" evidence="4">
    <location>
        <begin position="250"/>
        <end position="367"/>
    </location>
</feature>
<dbReference type="PANTHER" id="PTHR33744">
    <property type="entry name" value="CARBOHYDRATE DIACID REGULATOR"/>
    <property type="match status" value="1"/>
</dbReference>
<dbReference type="Pfam" id="PF17853">
    <property type="entry name" value="GGDEF_2"/>
    <property type="match status" value="1"/>
</dbReference>
<dbReference type="Proteomes" id="UP000325292">
    <property type="component" value="Chromosome"/>
</dbReference>
<proteinExistence type="inferred from homology"/>
<evidence type="ECO:0000259" key="4">
    <source>
        <dbReference type="Pfam" id="PF17853"/>
    </source>
</evidence>
<evidence type="ECO:0000256" key="1">
    <source>
        <dbReference type="ARBA" id="ARBA00006754"/>
    </source>
</evidence>
<dbReference type="InterPro" id="IPR042070">
    <property type="entry name" value="PucR_C-HTH_sf"/>
</dbReference>
<sequence>MATVKDVLGLPILSQAQVVAGNSGLERPVRLVHVVDIPDITQWILPQMLLMTTGYSRFQWTSIIGELDAQKLSGIMVALGPYIQEIPDEALADADRLGLPIIVLPWALPFVRVSEAVHQLVIQEQFAVMANIDRLQTQMVRVAVQSRSLTQLCQDLSSLCGHAVDVTDSEGNSLLNRAIPMAAFTQFPIQTFHAHTHFLRVALPQPLEDWQTHVFEHMALVTGLWVLREQVAARTEARLQSSVLDMALSGNVTHDPGLVERAKLIGFHMHRRHHLLVVAVVRTGPCKTKQGFEPVTHVEDQLRHVLSEWKVLTTLSQEYIVAVLPEQPAINLVSLNHKIHRLLRENGCLTAVFSDAVETTKLAETYRAIIRVMPRTARTEVMDLSNLLFPRLIAELPPEVMGTLVKLTWDRITDPVLRLTLQVLVEHHGSRSEAAMALRIHRNTLRYRVQQLEQILERPLDPGYLWELGFMFRWIQSQAQSQG</sequence>
<comment type="similarity">
    <text evidence="1">Belongs to the CdaR family.</text>
</comment>
<feature type="domain" description="PucR C-terminal helix-turn-helix" evidence="3">
    <location>
        <begin position="418"/>
        <end position="461"/>
    </location>
</feature>
<keyword evidence="6" id="KW-1185">Reference proteome</keyword>
<organism evidence="5 6">
    <name type="scientific">Sulfobacillus thermotolerans</name>
    <dbReference type="NCBI Taxonomy" id="338644"/>
    <lineage>
        <taxon>Bacteria</taxon>
        <taxon>Bacillati</taxon>
        <taxon>Bacillota</taxon>
        <taxon>Clostridia</taxon>
        <taxon>Eubacteriales</taxon>
        <taxon>Clostridiales Family XVII. Incertae Sedis</taxon>
        <taxon>Sulfobacillus</taxon>
    </lineage>
</organism>
<reference evidence="5 6" key="1">
    <citation type="journal article" date="2019" name="Sci. Rep.">
        <title>Sulfobacillus thermotolerans: new insights into resistance and metabolic capacities of acidophilic chemolithotrophs.</title>
        <authorList>
            <person name="Panyushkina A.E."/>
            <person name="Babenko V.V."/>
            <person name="Nikitina A.S."/>
            <person name="Selezneva O.V."/>
            <person name="Tsaplina I.A."/>
            <person name="Letarova M.A."/>
            <person name="Kostryukova E.S."/>
            <person name="Letarov A.V."/>
        </authorList>
    </citation>
    <scope>NUCLEOTIDE SEQUENCE [LARGE SCALE GENOMIC DNA]</scope>
    <source>
        <strain evidence="5 6">Kr1</strain>
    </source>
</reference>